<dbReference type="OrthoDB" id="429597at2759"/>
<dbReference type="PANTHER" id="PTHR16121:SF2">
    <property type="entry name" value="CAP-SPECIFIC MRNA (NUCLEOSIDE-2'-O-)-METHYLTRANSFERASE 2"/>
    <property type="match status" value="1"/>
</dbReference>
<dbReference type="PROSITE" id="PS51614">
    <property type="entry name" value="SAM_MT_ADRIFT"/>
    <property type="match status" value="1"/>
</dbReference>
<dbReference type="GO" id="GO:0032259">
    <property type="term" value="P:methylation"/>
    <property type="evidence" value="ECO:0007669"/>
    <property type="project" value="UniProtKB-KW"/>
</dbReference>
<dbReference type="PANTHER" id="PTHR16121">
    <property type="entry name" value="CAP-SPECIFIC MRNA (NUCLEOSIDE-2'-O-)-METHYLTRANSFERASE 1-RELATED"/>
    <property type="match status" value="1"/>
</dbReference>
<dbReference type="InterPro" id="IPR029063">
    <property type="entry name" value="SAM-dependent_MTases_sf"/>
</dbReference>
<dbReference type="KEGG" id="soy:115878458"/>
<feature type="active site" description="Proton acceptor" evidence="7">
    <location>
        <position position="256"/>
    </location>
</feature>
<feature type="binding site" evidence="7">
    <location>
        <position position="129"/>
    </location>
    <ligand>
        <name>S-adenosyl-L-methionine</name>
        <dbReference type="ChEBI" id="CHEBI:59789"/>
    </ligand>
</feature>
<organism evidence="9 10">
    <name type="scientific">Sitophilus oryzae</name>
    <name type="common">Rice weevil</name>
    <name type="synonym">Curculio oryzae</name>
    <dbReference type="NCBI Taxonomy" id="7048"/>
    <lineage>
        <taxon>Eukaryota</taxon>
        <taxon>Metazoa</taxon>
        <taxon>Ecdysozoa</taxon>
        <taxon>Arthropoda</taxon>
        <taxon>Hexapoda</taxon>
        <taxon>Insecta</taxon>
        <taxon>Pterygota</taxon>
        <taxon>Neoptera</taxon>
        <taxon>Endopterygota</taxon>
        <taxon>Coleoptera</taxon>
        <taxon>Polyphaga</taxon>
        <taxon>Cucujiformia</taxon>
        <taxon>Curculionidae</taxon>
        <taxon>Dryophthorinae</taxon>
        <taxon>Sitophilus</taxon>
    </lineage>
</organism>
<reference evidence="10" key="1">
    <citation type="submission" date="2025-08" db="UniProtKB">
        <authorList>
            <consortium name="RefSeq"/>
        </authorList>
    </citation>
    <scope>IDENTIFICATION</scope>
    <source>
        <tissue evidence="10">Gonads</tissue>
    </source>
</reference>
<accession>A0A6J2XHB8</accession>
<dbReference type="Pfam" id="PF01728">
    <property type="entry name" value="FtsJ"/>
    <property type="match status" value="1"/>
</dbReference>
<dbReference type="GO" id="GO:0005634">
    <property type="term" value="C:nucleus"/>
    <property type="evidence" value="ECO:0007669"/>
    <property type="project" value="TreeGrafter"/>
</dbReference>
<dbReference type="GeneID" id="115878458"/>
<dbReference type="GO" id="GO:0004483">
    <property type="term" value="F:methyltransferase cap1 activity"/>
    <property type="evidence" value="ECO:0007669"/>
    <property type="project" value="UniProtKB-ARBA"/>
</dbReference>
<feature type="domain" description="Adrift-type SAM-dependent 2'-O-MTase" evidence="8">
    <location>
        <begin position="92"/>
        <end position="303"/>
    </location>
</feature>
<dbReference type="Proteomes" id="UP000504635">
    <property type="component" value="Unplaced"/>
</dbReference>
<name>A0A6J2XHB8_SITOR</name>
<dbReference type="AlphaFoldDB" id="A0A6J2XHB8"/>
<evidence type="ECO:0000256" key="5">
    <source>
        <dbReference type="ARBA" id="ARBA00022691"/>
    </source>
</evidence>
<keyword evidence="4 7" id="KW-0808">Transferase</keyword>
<evidence type="ECO:0000256" key="6">
    <source>
        <dbReference type="ARBA" id="ARBA00049477"/>
    </source>
</evidence>
<dbReference type="Gene3D" id="3.40.50.12760">
    <property type="match status" value="1"/>
</dbReference>
<evidence type="ECO:0000313" key="10">
    <source>
        <dbReference type="RefSeq" id="XP_030750833.1"/>
    </source>
</evidence>
<feature type="binding site" evidence="7">
    <location>
        <position position="148"/>
    </location>
    <ligand>
        <name>S-adenosyl-L-methionine</name>
        <dbReference type="ChEBI" id="CHEBI:59789"/>
    </ligand>
</feature>
<evidence type="ECO:0000256" key="4">
    <source>
        <dbReference type="ARBA" id="ARBA00022679"/>
    </source>
</evidence>
<feature type="binding site" evidence="7">
    <location>
        <position position="216"/>
    </location>
    <ligand>
        <name>S-adenosyl-L-methionine</name>
        <dbReference type="ChEBI" id="CHEBI:59789"/>
    </ligand>
</feature>
<dbReference type="RefSeq" id="XP_030750833.1">
    <property type="nucleotide sequence ID" value="XM_030894973.1"/>
</dbReference>
<dbReference type="InterPro" id="IPR002877">
    <property type="entry name" value="RNA_MeTrfase_FtsJ_dom"/>
</dbReference>
<dbReference type="EC" id="2.1.1.296" evidence="1"/>
<protein>
    <recommendedName>
        <fullName evidence="2">Cap-specific mRNA (nucleoside-2'-O-)-methyltransferase 2</fullName>
        <ecNumber evidence="1">2.1.1.296</ecNumber>
    </recommendedName>
</protein>
<keyword evidence="5 7" id="KW-0949">S-adenosyl-L-methionine</keyword>
<evidence type="ECO:0000256" key="2">
    <source>
        <dbReference type="ARBA" id="ARBA00021134"/>
    </source>
</evidence>
<evidence type="ECO:0000256" key="3">
    <source>
        <dbReference type="ARBA" id="ARBA00022603"/>
    </source>
</evidence>
<evidence type="ECO:0000256" key="1">
    <source>
        <dbReference type="ARBA" id="ARBA00012770"/>
    </source>
</evidence>
<sequence length="627" mass="73283">MDYKRPTSIEKNVNNYFEKMYTFQKESHWQLPSISYKSTKFVIADLQDMKIKLNSVKSELNVFDLKKWSKHTQSRDVAGHVFSLLRNSVKPELLTQAWCKFYEIVCSFPLLNSINGASFNSLHLCEAPGAFICALNHFLVLNFPHIRWNWQANTLNPNYEGNNLCHMIPDDRLICHTYENWLFGCDQTGDIQKFYNHCDIVQQIVLRDKVSLVTADGSIDCMKNPGEQEKLVEYLHYCEAMTAFRVLKNGGSLVLKIFTIFEDSTICLLYLLNCIFGEVSLFKPCTSKSGNSEVYVVCVDFCGFDLLNPLWDSLVEPYKKGYFDENFSMFSLDDIPHSFINQVRTSCEYFFIGWQINVIKNNIHIFLNKDENDNEALERFKRNIAATYKGKYRLKMIPKNKKIVSNFNIYDKKKRKFSDFEFITQVNGNTISVFGNNLTDYINLTYGLRIKKVFSSRFISIDDLNKILRYKENISEYERVSPLYTYIFKKLSEYCTIINITGFDISVYYRYQKDLLKALLSAAKENKHIFLINIPFHTHFLAGIWCILACGFEQVYFNCGCLIFYKPTLNLNKVIQVFNKIQESYDLVQNTEFESDLINLFPYSIFDTHLHLIVNILNISNSFYVPD</sequence>
<gene>
    <name evidence="10" type="primary">LOC115878458</name>
</gene>
<keyword evidence="3 7" id="KW-0489">Methyltransferase</keyword>
<dbReference type="SUPFAM" id="SSF53335">
    <property type="entry name" value="S-adenosyl-L-methionine-dependent methyltransferases"/>
    <property type="match status" value="1"/>
</dbReference>
<dbReference type="GO" id="GO:0006370">
    <property type="term" value="P:7-methylguanosine mRNA capping"/>
    <property type="evidence" value="ECO:0007669"/>
    <property type="project" value="TreeGrafter"/>
</dbReference>
<dbReference type="FunCoup" id="A0A6J2XHB8">
    <property type="interactions" value="2324"/>
</dbReference>
<dbReference type="GO" id="GO:0120550">
    <property type="term" value="F:methyltransferase cap2 activity"/>
    <property type="evidence" value="ECO:0007669"/>
    <property type="project" value="UniProtKB-EC"/>
</dbReference>
<comment type="catalytic activity">
    <reaction evidence="6">
        <text>a 5'-end (N(7)-methyl 5'-triphosphoguanosine)-(2'-O-methyl-ribonucleoside)-(ribonucleotide) in mRNA + S-adenosyl-L-methionine = a 5'-end (N(7)-methyl 5'-triphosphoguanosine)-(2'-O-methyl-ribonucleoside)-(2'-O-methyl-ribonucleotide) in mRNA + S-adenosyl-L-homocysteine + H(+)</text>
        <dbReference type="Rhea" id="RHEA:67024"/>
        <dbReference type="Rhea" id="RHEA-COMP:17169"/>
        <dbReference type="Rhea" id="RHEA-COMP:17170"/>
        <dbReference type="ChEBI" id="CHEBI:15378"/>
        <dbReference type="ChEBI" id="CHEBI:57856"/>
        <dbReference type="ChEBI" id="CHEBI:59789"/>
        <dbReference type="ChEBI" id="CHEBI:167612"/>
        <dbReference type="ChEBI" id="CHEBI:167614"/>
        <dbReference type="EC" id="2.1.1.296"/>
    </reaction>
</comment>
<dbReference type="GO" id="GO:0005737">
    <property type="term" value="C:cytoplasm"/>
    <property type="evidence" value="ECO:0007669"/>
    <property type="project" value="TreeGrafter"/>
</dbReference>
<evidence type="ECO:0000313" key="9">
    <source>
        <dbReference type="Proteomes" id="UP000504635"/>
    </source>
</evidence>
<evidence type="ECO:0000259" key="8">
    <source>
        <dbReference type="PROSITE" id="PS51614"/>
    </source>
</evidence>
<dbReference type="InParanoid" id="A0A6J2XHB8"/>
<dbReference type="InterPro" id="IPR050851">
    <property type="entry name" value="mRNA_Cap_2O-Ribose_MeTrfase"/>
</dbReference>
<evidence type="ECO:0000256" key="7">
    <source>
        <dbReference type="PROSITE-ProRule" id="PRU00946"/>
    </source>
</evidence>
<dbReference type="CTD" id="109861"/>
<keyword evidence="9" id="KW-1185">Reference proteome</keyword>
<dbReference type="InterPro" id="IPR025807">
    <property type="entry name" value="Adrift-typ_MeTrfase"/>
</dbReference>
<proteinExistence type="predicted"/>